<comment type="caution">
    <text evidence="2">The sequence shown here is derived from an EMBL/GenBank/DDBJ whole genome shotgun (WGS) entry which is preliminary data.</text>
</comment>
<name>A0ABQ5A979_9ASTR</name>
<keyword evidence="2" id="KW-0548">Nucleotidyltransferase</keyword>
<dbReference type="PANTHER" id="PTHR33223">
    <property type="entry name" value="CCHC-TYPE DOMAIN-CONTAINING PROTEIN"/>
    <property type="match status" value="1"/>
</dbReference>
<dbReference type="PANTHER" id="PTHR33223:SF11">
    <property type="entry name" value="ELEMENT PROTEIN, PUTATIVE-RELATED"/>
    <property type="match status" value="1"/>
</dbReference>
<sequence>MFHAMDNVNFEIKSQFTRELCEDTFLGNKNDDAHKHVERVLDIRWIDMIPSGTINTWDLLKKAFIQRYCSPSKTVKKIEEIHNFKQEGDETLYQAWERTGNKRRRSGSSDGITVAEFMEDHILTRNARSTKKLRELKKSSMVNLEDIFQTMVEMELGTLTKEVQTRVTREEIGHCKAIFTNKGLHLYTPFDYSLEELDYFSSKSYVSDEET</sequence>
<reference evidence="2" key="1">
    <citation type="journal article" date="2022" name="Int. J. Mol. Sci.">
        <title>Draft Genome of Tanacetum Coccineum: Genomic Comparison of Closely Related Tanacetum-Family Plants.</title>
        <authorList>
            <person name="Yamashiro T."/>
            <person name="Shiraishi A."/>
            <person name="Nakayama K."/>
            <person name="Satake H."/>
        </authorList>
    </citation>
    <scope>NUCLEOTIDE SEQUENCE</scope>
</reference>
<accession>A0ABQ5A979</accession>
<keyword evidence="2" id="KW-0695">RNA-directed DNA polymerase</keyword>
<dbReference type="Pfam" id="PF03732">
    <property type="entry name" value="Retrotrans_gag"/>
    <property type="match status" value="1"/>
</dbReference>
<evidence type="ECO:0000313" key="3">
    <source>
        <dbReference type="Proteomes" id="UP001151760"/>
    </source>
</evidence>
<proteinExistence type="predicted"/>
<evidence type="ECO:0000313" key="2">
    <source>
        <dbReference type="EMBL" id="GJS99199.1"/>
    </source>
</evidence>
<dbReference type="EMBL" id="BQNB010012101">
    <property type="protein sequence ID" value="GJS99199.1"/>
    <property type="molecule type" value="Genomic_DNA"/>
</dbReference>
<dbReference type="Proteomes" id="UP001151760">
    <property type="component" value="Unassembled WGS sequence"/>
</dbReference>
<organism evidence="2 3">
    <name type="scientific">Tanacetum coccineum</name>
    <dbReference type="NCBI Taxonomy" id="301880"/>
    <lineage>
        <taxon>Eukaryota</taxon>
        <taxon>Viridiplantae</taxon>
        <taxon>Streptophyta</taxon>
        <taxon>Embryophyta</taxon>
        <taxon>Tracheophyta</taxon>
        <taxon>Spermatophyta</taxon>
        <taxon>Magnoliopsida</taxon>
        <taxon>eudicotyledons</taxon>
        <taxon>Gunneridae</taxon>
        <taxon>Pentapetalae</taxon>
        <taxon>asterids</taxon>
        <taxon>campanulids</taxon>
        <taxon>Asterales</taxon>
        <taxon>Asteraceae</taxon>
        <taxon>Asteroideae</taxon>
        <taxon>Anthemideae</taxon>
        <taxon>Anthemidinae</taxon>
        <taxon>Tanacetum</taxon>
    </lineage>
</organism>
<dbReference type="InterPro" id="IPR005162">
    <property type="entry name" value="Retrotrans_gag_dom"/>
</dbReference>
<feature type="domain" description="Retrotransposon gag" evidence="1">
    <location>
        <begin position="44"/>
        <end position="110"/>
    </location>
</feature>
<evidence type="ECO:0000259" key="1">
    <source>
        <dbReference type="Pfam" id="PF03732"/>
    </source>
</evidence>
<gene>
    <name evidence="2" type="ORF">Tco_0820369</name>
</gene>
<keyword evidence="2" id="KW-0808">Transferase</keyword>
<dbReference type="GO" id="GO:0003964">
    <property type="term" value="F:RNA-directed DNA polymerase activity"/>
    <property type="evidence" value="ECO:0007669"/>
    <property type="project" value="UniProtKB-KW"/>
</dbReference>
<keyword evidence="3" id="KW-1185">Reference proteome</keyword>
<reference evidence="2" key="2">
    <citation type="submission" date="2022-01" db="EMBL/GenBank/DDBJ databases">
        <authorList>
            <person name="Yamashiro T."/>
            <person name="Shiraishi A."/>
            <person name="Satake H."/>
            <person name="Nakayama K."/>
        </authorList>
    </citation>
    <scope>NUCLEOTIDE SEQUENCE</scope>
</reference>
<protein>
    <submittedName>
        <fullName evidence="2">Reverse transcriptase domain-containing protein</fullName>
    </submittedName>
</protein>